<dbReference type="GO" id="GO:0015940">
    <property type="term" value="P:pantothenate biosynthetic process"/>
    <property type="evidence" value="ECO:0007669"/>
    <property type="project" value="UniProtKB-KW"/>
</dbReference>
<dbReference type="InterPro" id="IPR020084">
    <property type="entry name" value="NUDIX_hydrolase_CS"/>
</dbReference>
<evidence type="ECO:0000256" key="3">
    <source>
        <dbReference type="ARBA" id="ARBA00022793"/>
    </source>
</evidence>
<evidence type="ECO:0000256" key="5">
    <source>
        <dbReference type="ARBA" id="ARBA00022813"/>
    </source>
</evidence>
<dbReference type="PROSITE" id="PS00893">
    <property type="entry name" value="NUDIX_BOX"/>
    <property type="match status" value="1"/>
</dbReference>
<keyword evidence="2" id="KW-0566">Pantothenate biosynthesis</keyword>
<keyword evidence="1" id="KW-0963">Cytoplasm</keyword>
<dbReference type="Pfam" id="PF00293">
    <property type="entry name" value="NUDIX"/>
    <property type="match status" value="1"/>
</dbReference>
<keyword evidence="6" id="KW-0865">Zymogen</keyword>
<dbReference type="InterPro" id="IPR015797">
    <property type="entry name" value="NUDIX_hydrolase-like_dom_sf"/>
</dbReference>
<dbReference type="Gene3D" id="2.40.40.20">
    <property type="match status" value="1"/>
</dbReference>
<dbReference type="GO" id="GO:0005829">
    <property type="term" value="C:cytosol"/>
    <property type="evidence" value="ECO:0007669"/>
    <property type="project" value="TreeGrafter"/>
</dbReference>
<feature type="domain" description="Nudix hydrolase" evidence="11">
    <location>
        <begin position="35"/>
        <end position="162"/>
    </location>
</feature>
<dbReference type="InterPro" id="IPR000086">
    <property type="entry name" value="NUDIX_hydrolase_dom"/>
</dbReference>
<dbReference type="PANTHER" id="PTHR21012:SF0">
    <property type="entry name" value="ASPARTATE 1-DECARBOXYLASE"/>
    <property type="match status" value="1"/>
</dbReference>
<gene>
    <name evidence="12" type="ORF">ENX68_06065</name>
</gene>
<dbReference type="GO" id="GO:0006523">
    <property type="term" value="P:alanine biosynthetic process"/>
    <property type="evidence" value="ECO:0007669"/>
    <property type="project" value="InterPro"/>
</dbReference>
<organism evidence="12">
    <name type="scientific">candidate division WOR-3 bacterium</name>
    <dbReference type="NCBI Taxonomy" id="2052148"/>
    <lineage>
        <taxon>Bacteria</taxon>
        <taxon>Bacteria division WOR-3</taxon>
    </lineage>
</organism>
<dbReference type="InterPro" id="IPR003190">
    <property type="entry name" value="Asp_decarbox"/>
</dbReference>
<dbReference type="CDD" id="cd04673">
    <property type="entry name" value="NUDIX_ADPRase"/>
    <property type="match status" value="1"/>
</dbReference>
<protein>
    <submittedName>
        <fullName evidence="12">NUDIX domain-containing protein</fullName>
    </submittedName>
</protein>
<reference evidence="12" key="1">
    <citation type="journal article" date="2020" name="mSystems">
        <title>Genome- and Community-Level Interaction Insights into Carbon Utilization and Element Cycling Functions of Hydrothermarchaeota in Hydrothermal Sediment.</title>
        <authorList>
            <person name="Zhou Z."/>
            <person name="Liu Y."/>
            <person name="Xu W."/>
            <person name="Pan J."/>
            <person name="Luo Z.H."/>
            <person name="Li M."/>
        </authorList>
    </citation>
    <scope>NUCLEOTIDE SEQUENCE [LARGE SCALE GENOMIC DNA]</scope>
    <source>
        <strain evidence="12">SpSt-961</strain>
    </source>
</reference>
<dbReference type="EMBL" id="DTOZ01000153">
    <property type="protein sequence ID" value="HGE78545.1"/>
    <property type="molecule type" value="Genomic_DNA"/>
</dbReference>
<keyword evidence="5" id="KW-0068">Autocatalytic cleavage</keyword>
<keyword evidence="3" id="KW-0210">Decarboxylase</keyword>
<keyword evidence="7" id="KW-0456">Lyase</keyword>
<evidence type="ECO:0000256" key="7">
    <source>
        <dbReference type="ARBA" id="ARBA00023239"/>
    </source>
</evidence>
<dbReference type="Pfam" id="PF02261">
    <property type="entry name" value="Asp_decarbox"/>
    <property type="match status" value="1"/>
</dbReference>
<keyword evidence="8" id="KW-0704">Schiff base</keyword>
<evidence type="ECO:0000256" key="1">
    <source>
        <dbReference type="ARBA" id="ARBA00022490"/>
    </source>
</evidence>
<evidence type="ECO:0000313" key="12">
    <source>
        <dbReference type="EMBL" id="HGE78545.1"/>
    </source>
</evidence>
<proteinExistence type="inferred from homology"/>
<keyword evidence="4 10" id="KW-0378">Hydrolase</keyword>
<dbReference type="InterPro" id="IPR020476">
    <property type="entry name" value="Nudix_hydrolase"/>
</dbReference>
<evidence type="ECO:0000256" key="6">
    <source>
        <dbReference type="ARBA" id="ARBA00023145"/>
    </source>
</evidence>
<sequence length="284" mass="32153">MNMKKWLFCPVCKGNLEEKETFIRCKACGWHFYHNPLPSVAILGVNEQDEILLVKRGIEPDKGRWALPSGFIEVGETPEEAVLRELKEETGLKGRIINLIGVYMEKTKVYGDVLLMGYRIEITGGVLRPGSDTVDVRFFPKNRLPQIPFSSHRTIINQGLTRPTSPIYVEVLKSKITEAIITDTVLFYKGSMGIDAKIMEVANIKPGEKVHVLNYDNGERLETYAIAEKPNSRKFVLYGPASLKGKKGQRLCILSYALVPQDYTIHFKPRIVLLDTKNCIKKVK</sequence>
<keyword evidence="9" id="KW-0670">Pyruvate</keyword>
<dbReference type="SUPFAM" id="SSF50692">
    <property type="entry name" value="ADC-like"/>
    <property type="match status" value="1"/>
</dbReference>
<dbReference type="SUPFAM" id="SSF55811">
    <property type="entry name" value="Nudix"/>
    <property type="match status" value="1"/>
</dbReference>
<evidence type="ECO:0000256" key="9">
    <source>
        <dbReference type="ARBA" id="ARBA00023317"/>
    </source>
</evidence>
<comment type="similarity">
    <text evidence="10">Belongs to the Nudix hydrolase family.</text>
</comment>
<dbReference type="PROSITE" id="PS51462">
    <property type="entry name" value="NUDIX"/>
    <property type="match status" value="1"/>
</dbReference>
<evidence type="ECO:0000256" key="10">
    <source>
        <dbReference type="RuleBase" id="RU003476"/>
    </source>
</evidence>
<evidence type="ECO:0000256" key="8">
    <source>
        <dbReference type="ARBA" id="ARBA00023270"/>
    </source>
</evidence>
<comment type="caution">
    <text evidence="12">The sequence shown here is derived from an EMBL/GenBank/DDBJ whole genome shotgun (WGS) entry which is preliminary data.</text>
</comment>
<evidence type="ECO:0000256" key="4">
    <source>
        <dbReference type="ARBA" id="ARBA00022801"/>
    </source>
</evidence>
<dbReference type="PRINTS" id="PR00502">
    <property type="entry name" value="NUDIXFAMILY"/>
</dbReference>
<accession>A0A7V3RHW3</accession>
<evidence type="ECO:0000256" key="2">
    <source>
        <dbReference type="ARBA" id="ARBA00022655"/>
    </source>
</evidence>
<dbReference type="GO" id="GO:0004068">
    <property type="term" value="F:aspartate 1-decarboxylase activity"/>
    <property type="evidence" value="ECO:0007669"/>
    <property type="project" value="InterPro"/>
</dbReference>
<dbReference type="InterPro" id="IPR009010">
    <property type="entry name" value="Asp_de-COase-like_dom_sf"/>
</dbReference>
<dbReference type="Gene3D" id="3.90.79.10">
    <property type="entry name" value="Nucleoside Triphosphate Pyrophosphohydrolase"/>
    <property type="match status" value="1"/>
</dbReference>
<evidence type="ECO:0000259" key="11">
    <source>
        <dbReference type="PROSITE" id="PS51462"/>
    </source>
</evidence>
<dbReference type="AlphaFoldDB" id="A0A7V3RHW3"/>
<dbReference type="GO" id="GO:0016787">
    <property type="term" value="F:hydrolase activity"/>
    <property type="evidence" value="ECO:0007669"/>
    <property type="project" value="UniProtKB-KW"/>
</dbReference>
<name>A0A7V3RHW3_UNCW3</name>
<dbReference type="PANTHER" id="PTHR21012">
    <property type="entry name" value="ASPARTATE 1-DECARBOXYLASE"/>
    <property type="match status" value="1"/>
</dbReference>